<gene>
    <name evidence="1" type="ORF">PG991_015135</name>
</gene>
<accession>A0ABR1R386</accession>
<dbReference type="EMBL" id="JAQQWI010000021">
    <property type="protein sequence ID" value="KAK7998656.1"/>
    <property type="molecule type" value="Genomic_DNA"/>
</dbReference>
<organism evidence="1 2">
    <name type="scientific">Apiospora marii</name>
    <dbReference type="NCBI Taxonomy" id="335849"/>
    <lineage>
        <taxon>Eukaryota</taxon>
        <taxon>Fungi</taxon>
        <taxon>Dikarya</taxon>
        <taxon>Ascomycota</taxon>
        <taxon>Pezizomycotina</taxon>
        <taxon>Sordariomycetes</taxon>
        <taxon>Xylariomycetidae</taxon>
        <taxon>Amphisphaeriales</taxon>
        <taxon>Apiosporaceae</taxon>
        <taxon>Apiospora</taxon>
    </lineage>
</organism>
<protein>
    <submittedName>
        <fullName evidence="1">Ribosomal protein S18 acetylase RimI</fullName>
    </submittedName>
</protein>
<name>A0ABR1R386_9PEZI</name>
<keyword evidence="1" id="KW-0689">Ribosomal protein</keyword>
<proteinExistence type="predicted"/>
<comment type="caution">
    <text evidence="1">The sequence shown here is derived from an EMBL/GenBank/DDBJ whole genome shotgun (WGS) entry which is preliminary data.</text>
</comment>
<dbReference type="GO" id="GO:0005840">
    <property type="term" value="C:ribosome"/>
    <property type="evidence" value="ECO:0007669"/>
    <property type="project" value="UniProtKB-KW"/>
</dbReference>
<sequence>MAFIVLTALIPEIAQVYDVYFAAFKHEQIIGHYFSNGINRDKHRQHVLDQWNSDPDSYTLKGAEPAAGLIRLRVTAV</sequence>
<evidence type="ECO:0000313" key="2">
    <source>
        <dbReference type="Proteomes" id="UP001396898"/>
    </source>
</evidence>
<dbReference type="Proteomes" id="UP001396898">
    <property type="component" value="Unassembled WGS sequence"/>
</dbReference>
<keyword evidence="1" id="KW-0687">Ribonucleoprotein</keyword>
<reference evidence="1 2" key="1">
    <citation type="submission" date="2023-01" db="EMBL/GenBank/DDBJ databases">
        <title>Analysis of 21 Apiospora genomes using comparative genomics revels a genus with tremendous synthesis potential of carbohydrate active enzymes and secondary metabolites.</title>
        <authorList>
            <person name="Sorensen T."/>
        </authorList>
    </citation>
    <scope>NUCLEOTIDE SEQUENCE [LARGE SCALE GENOMIC DNA]</scope>
    <source>
        <strain evidence="1 2">CBS 20057</strain>
    </source>
</reference>
<keyword evidence="2" id="KW-1185">Reference proteome</keyword>
<evidence type="ECO:0000313" key="1">
    <source>
        <dbReference type="EMBL" id="KAK7998656.1"/>
    </source>
</evidence>